<name>A0ABS8WSB4_DATST</name>
<keyword evidence="2" id="KW-1185">Reference proteome</keyword>
<evidence type="ECO:0000313" key="1">
    <source>
        <dbReference type="EMBL" id="MCE3215817.1"/>
    </source>
</evidence>
<comment type="caution">
    <text evidence="1">The sequence shown here is derived from an EMBL/GenBank/DDBJ whole genome shotgun (WGS) entry which is preliminary data.</text>
</comment>
<accession>A0ABS8WSB4</accession>
<organism evidence="1 2">
    <name type="scientific">Datura stramonium</name>
    <name type="common">Jimsonweed</name>
    <name type="synonym">Common thornapple</name>
    <dbReference type="NCBI Taxonomy" id="4076"/>
    <lineage>
        <taxon>Eukaryota</taxon>
        <taxon>Viridiplantae</taxon>
        <taxon>Streptophyta</taxon>
        <taxon>Embryophyta</taxon>
        <taxon>Tracheophyta</taxon>
        <taxon>Spermatophyta</taxon>
        <taxon>Magnoliopsida</taxon>
        <taxon>eudicotyledons</taxon>
        <taxon>Gunneridae</taxon>
        <taxon>Pentapetalae</taxon>
        <taxon>asterids</taxon>
        <taxon>lamiids</taxon>
        <taxon>Solanales</taxon>
        <taxon>Solanaceae</taxon>
        <taxon>Solanoideae</taxon>
        <taxon>Datureae</taxon>
        <taxon>Datura</taxon>
    </lineage>
</organism>
<proteinExistence type="predicted"/>
<dbReference type="Proteomes" id="UP000823775">
    <property type="component" value="Unassembled WGS sequence"/>
</dbReference>
<gene>
    <name evidence="1" type="ORF">HAX54_003641</name>
</gene>
<reference evidence="1 2" key="1">
    <citation type="journal article" date="2021" name="BMC Genomics">
        <title>Datura genome reveals duplications of psychoactive alkaloid biosynthetic genes and high mutation rate following tissue culture.</title>
        <authorList>
            <person name="Rajewski A."/>
            <person name="Carter-House D."/>
            <person name="Stajich J."/>
            <person name="Litt A."/>
        </authorList>
    </citation>
    <scope>NUCLEOTIDE SEQUENCE [LARGE SCALE GENOMIC DNA]</scope>
    <source>
        <strain evidence="1">AR-01</strain>
    </source>
</reference>
<dbReference type="EMBL" id="JACEIK010011661">
    <property type="protein sequence ID" value="MCE3215817.1"/>
    <property type="molecule type" value="Genomic_DNA"/>
</dbReference>
<sequence length="79" mass="9001">MSLPLLLSETRQKLKQEVLTHKTICMLRHQWAYSCDKTKAELDYHPRSLKKGDEVVPYNYGERSTIVLNSAGNLAIIGV</sequence>
<evidence type="ECO:0000313" key="2">
    <source>
        <dbReference type="Proteomes" id="UP000823775"/>
    </source>
</evidence>
<protein>
    <submittedName>
        <fullName evidence="1">Uncharacterized protein</fullName>
    </submittedName>
</protein>